<protein>
    <recommendedName>
        <fullName evidence="3">Lipoprotein</fullName>
    </recommendedName>
</protein>
<accession>A0A1H7ZC39</accession>
<gene>
    <name evidence="1" type="ORF">SAMN05421856_104158</name>
</gene>
<dbReference type="STRING" id="295069.SAMN05421856_104158"/>
<dbReference type="Proteomes" id="UP000199450">
    <property type="component" value="Unassembled WGS sequence"/>
</dbReference>
<dbReference type="EMBL" id="FOBV01000004">
    <property type="protein sequence ID" value="SEM55564.1"/>
    <property type="molecule type" value="Genomic_DNA"/>
</dbReference>
<dbReference type="AlphaFoldDB" id="A0A1H7ZC39"/>
<dbReference type="RefSeq" id="WP_089999861.1">
    <property type="nucleotide sequence ID" value="NZ_FOBV01000004.1"/>
</dbReference>
<sequence length="239" mass="27749">MRLLKFISLTIMIGFVIIGCVNKKASRNASDSRNDTMAIFKESIPAYIEEKYVIKFGEMSLKYPNLVKKFTLDYQSFKKLIENHKNYAYTKFYFIQDAFNSKMNLGVTFSNNNDYKNISSDDKYILINNKFQNDEKLQDKIKFYQSSLATQTGFNGKPATECVIYDTSVIKKYYDKRENEGKVISRLDLAMIYFYMAKNEDNSDYDHDSNKHDRISFAVHSIYSNGSIDEGFDAGDLKP</sequence>
<evidence type="ECO:0000313" key="2">
    <source>
        <dbReference type="Proteomes" id="UP000199450"/>
    </source>
</evidence>
<reference evidence="2" key="1">
    <citation type="submission" date="2016-10" db="EMBL/GenBank/DDBJ databases">
        <authorList>
            <person name="Varghese N."/>
            <person name="Submissions S."/>
        </authorList>
    </citation>
    <scope>NUCLEOTIDE SEQUENCE [LARGE SCALE GENOMIC DNA]</scope>
    <source>
        <strain evidence="2">DSM 17453</strain>
    </source>
</reference>
<keyword evidence="2" id="KW-1185">Reference proteome</keyword>
<evidence type="ECO:0000313" key="1">
    <source>
        <dbReference type="EMBL" id="SEM55564.1"/>
    </source>
</evidence>
<dbReference type="OrthoDB" id="9829519at2"/>
<name>A0A1H7ZC39_9FLAO</name>
<organism evidence="1 2">
    <name type="scientific">Chryseobacterium taichungense</name>
    <dbReference type="NCBI Taxonomy" id="295069"/>
    <lineage>
        <taxon>Bacteria</taxon>
        <taxon>Pseudomonadati</taxon>
        <taxon>Bacteroidota</taxon>
        <taxon>Flavobacteriia</taxon>
        <taxon>Flavobacteriales</taxon>
        <taxon>Weeksellaceae</taxon>
        <taxon>Chryseobacterium group</taxon>
        <taxon>Chryseobacterium</taxon>
    </lineage>
</organism>
<evidence type="ECO:0008006" key="3">
    <source>
        <dbReference type="Google" id="ProtNLM"/>
    </source>
</evidence>
<dbReference type="PROSITE" id="PS51257">
    <property type="entry name" value="PROKAR_LIPOPROTEIN"/>
    <property type="match status" value="1"/>
</dbReference>
<proteinExistence type="predicted"/>